<gene>
    <name evidence="2" type="ORF">JBS370_LOCUS32774</name>
    <name evidence="1" type="ORF">ZHD862_LOCUS21658</name>
</gene>
<dbReference type="Proteomes" id="UP000663864">
    <property type="component" value="Unassembled WGS sequence"/>
</dbReference>
<evidence type="ECO:0000313" key="3">
    <source>
        <dbReference type="Proteomes" id="UP000663864"/>
    </source>
</evidence>
<dbReference type="Proteomes" id="UP000663836">
    <property type="component" value="Unassembled WGS sequence"/>
</dbReference>
<dbReference type="EMBL" id="CAJNOT010001302">
    <property type="protein sequence ID" value="CAF1179152.1"/>
    <property type="molecule type" value="Genomic_DNA"/>
</dbReference>
<organism evidence="1 3">
    <name type="scientific">Rotaria sordida</name>
    <dbReference type="NCBI Taxonomy" id="392033"/>
    <lineage>
        <taxon>Eukaryota</taxon>
        <taxon>Metazoa</taxon>
        <taxon>Spiralia</taxon>
        <taxon>Gnathifera</taxon>
        <taxon>Rotifera</taxon>
        <taxon>Eurotatoria</taxon>
        <taxon>Bdelloidea</taxon>
        <taxon>Philodinida</taxon>
        <taxon>Philodinidae</taxon>
        <taxon>Rotaria</taxon>
    </lineage>
</organism>
<evidence type="ECO:0000313" key="1">
    <source>
        <dbReference type="EMBL" id="CAF1179152.1"/>
    </source>
</evidence>
<dbReference type="EMBL" id="CAJOBD010008934">
    <property type="protein sequence ID" value="CAF4124350.1"/>
    <property type="molecule type" value="Genomic_DNA"/>
</dbReference>
<proteinExistence type="predicted"/>
<accession>A0A814UXG7</accession>
<reference evidence="1" key="1">
    <citation type="submission" date="2021-02" db="EMBL/GenBank/DDBJ databases">
        <authorList>
            <person name="Nowell W R."/>
        </authorList>
    </citation>
    <scope>NUCLEOTIDE SEQUENCE</scope>
</reference>
<dbReference type="AlphaFoldDB" id="A0A814UXG7"/>
<evidence type="ECO:0000313" key="2">
    <source>
        <dbReference type="EMBL" id="CAF4124350.1"/>
    </source>
</evidence>
<name>A0A814UXG7_9BILA</name>
<sequence length="193" mass="23744">MPKQEFYRQLSIEEATDAIMDYEDDHYQEFYDLLFNQLLINIKNIPFERIIQNNLQYGDAVRNNKEAHSLIWLYTADRKFINSIKVYSFRFANDCHPEFYRTFETKSHHLFSLVKRPRHKYNGWYKYIGRELLDYLDKYLNIERVVQNQIPHKTKLFIHQKQERIDIQFNFYSIDERISITFEPGYPDFLRTF</sequence>
<comment type="caution">
    <text evidence="1">The sequence shown here is derived from an EMBL/GenBank/DDBJ whole genome shotgun (WGS) entry which is preliminary data.</text>
</comment>
<protein>
    <submittedName>
        <fullName evidence="1">Uncharacterized protein</fullName>
    </submittedName>
</protein>